<reference evidence="13 14" key="1">
    <citation type="submission" date="2010-07" db="EMBL/GenBank/DDBJ databases">
        <authorList>
            <person name="Sid Ahmed O."/>
        </authorList>
    </citation>
    <scope>NUCLEOTIDE SEQUENCE [LARGE SCALE GENOMIC DNA]</scope>
    <source>
        <strain evidence="13 14">TX4248</strain>
    </source>
</reference>
<dbReference type="NCBIfam" id="TIGR00081">
    <property type="entry name" value="purC"/>
    <property type="match status" value="1"/>
</dbReference>
<dbReference type="HOGENOM" id="CLU_061495_2_0_9"/>
<evidence type="ECO:0000256" key="10">
    <source>
        <dbReference type="ARBA" id="ARBA00048475"/>
    </source>
</evidence>
<name>A0A125W5S8_ENTFL</name>
<dbReference type="GO" id="GO:0005524">
    <property type="term" value="F:ATP binding"/>
    <property type="evidence" value="ECO:0007669"/>
    <property type="project" value="UniProtKB-KW"/>
</dbReference>
<evidence type="ECO:0000256" key="5">
    <source>
        <dbReference type="ARBA" id="ARBA00022598"/>
    </source>
</evidence>
<evidence type="ECO:0000259" key="12">
    <source>
        <dbReference type="Pfam" id="PF01259"/>
    </source>
</evidence>
<evidence type="ECO:0000256" key="9">
    <source>
        <dbReference type="ARBA" id="ARBA00030409"/>
    </source>
</evidence>
<dbReference type="RefSeq" id="WP_002357270.1">
    <property type="nucleotide sequence ID" value="NZ_GL454455.1"/>
</dbReference>
<keyword evidence="7 11" id="KW-0658">Purine biosynthesis</keyword>
<dbReference type="Pfam" id="PF01259">
    <property type="entry name" value="SAICAR_synt"/>
    <property type="match status" value="1"/>
</dbReference>
<dbReference type="Gene3D" id="3.30.470.20">
    <property type="entry name" value="ATP-grasp fold, B domain"/>
    <property type="match status" value="1"/>
</dbReference>
<keyword evidence="5 11" id="KW-0436">Ligase</keyword>
<dbReference type="InterPro" id="IPR050089">
    <property type="entry name" value="SAICAR_synthetase"/>
</dbReference>
<comment type="pathway">
    <text evidence="1 11">Purine metabolism; IMP biosynthesis via de novo pathway; 5-amino-1-(5-phospho-D-ribosyl)imidazole-4-carboxamide from 5-amino-1-(5-phospho-D-ribosyl)imidazole-4-carboxylate: step 1/2.</text>
</comment>
<gene>
    <name evidence="11 13" type="primary">purC</name>
    <name evidence="13" type="ORF">HMPREF9498_01733</name>
</gene>
<proteinExistence type="inferred from homology"/>
<comment type="similarity">
    <text evidence="2 11">Belongs to the SAICAR synthetase family.</text>
</comment>
<dbReference type="InterPro" id="IPR018236">
    <property type="entry name" value="SAICAR_synthetase_CS"/>
</dbReference>
<dbReference type="PROSITE" id="PS01057">
    <property type="entry name" value="SAICAR_SYNTHETASE_1"/>
    <property type="match status" value="1"/>
</dbReference>
<dbReference type="GO" id="GO:0004639">
    <property type="term" value="F:phosphoribosylaminoimidazolesuccinocarboxamide synthase activity"/>
    <property type="evidence" value="ECO:0007669"/>
    <property type="project" value="UniProtKB-UniRule"/>
</dbReference>
<comment type="caution">
    <text evidence="13">The sequence shown here is derived from an EMBL/GenBank/DDBJ whole genome shotgun (WGS) entry which is preliminary data.</text>
</comment>
<feature type="domain" description="SAICAR synthetase/ADE2 N-terminal" evidence="12">
    <location>
        <begin position="7"/>
        <end position="232"/>
    </location>
</feature>
<accession>A0A125W5S8</accession>
<sequence length="237" mass="27191">MEKKALVYTGKAKKLYQTENAAVLFVEYLDQATALNGQKKDKVLGKGALNNQITSLIFEHLQQQKIPNHFIKKVSEHEQLIQAVEMIPLEVVVRNYAAGSFSKRLAIEEGTKLVTPIIEFYYKEDRLDDPFINEDHIQFLKVATPAEIVEIKALALQINQALSQLFQRLNICLIDFKIEIGRTKANQLLLADEISPDTCRLWDLNTNEHLDKDVYRRELGEIVPVYEEVLQRLLTAN</sequence>
<protein>
    <recommendedName>
        <fullName evidence="4 11">Phosphoribosylaminoimidazole-succinocarboxamide synthase</fullName>
        <ecNumber evidence="3 11">6.3.2.6</ecNumber>
    </recommendedName>
    <alternativeName>
        <fullName evidence="9 11">SAICAR synthetase</fullName>
    </alternativeName>
</protein>
<evidence type="ECO:0000256" key="7">
    <source>
        <dbReference type="ARBA" id="ARBA00022755"/>
    </source>
</evidence>
<dbReference type="GO" id="GO:0006189">
    <property type="term" value="P:'de novo' IMP biosynthetic process"/>
    <property type="evidence" value="ECO:0007669"/>
    <property type="project" value="UniProtKB-UniRule"/>
</dbReference>
<evidence type="ECO:0000256" key="4">
    <source>
        <dbReference type="ARBA" id="ARBA00016460"/>
    </source>
</evidence>
<dbReference type="Gene3D" id="3.30.200.20">
    <property type="entry name" value="Phosphorylase Kinase, domain 1"/>
    <property type="match status" value="1"/>
</dbReference>
<dbReference type="UniPathway" id="UPA00074">
    <property type="reaction ID" value="UER00131"/>
</dbReference>
<evidence type="ECO:0000256" key="8">
    <source>
        <dbReference type="ARBA" id="ARBA00022840"/>
    </source>
</evidence>
<dbReference type="HAMAP" id="MF_00137">
    <property type="entry name" value="SAICAR_synth"/>
    <property type="match status" value="1"/>
</dbReference>
<dbReference type="InterPro" id="IPR033934">
    <property type="entry name" value="SAICAR_synt_PurC"/>
</dbReference>
<dbReference type="EC" id="6.3.2.6" evidence="3 11"/>
<dbReference type="InterPro" id="IPR001636">
    <property type="entry name" value="SAICAR_synth"/>
</dbReference>
<dbReference type="GO" id="GO:0009236">
    <property type="term" value="P:cobalamin biosynthetic process"/>
    <property type="evidence" value="ECO:0007669"/>
    <property type="project" value="InterPro"/>
</dbReference>
<dbReference type="PANTHER" id="PTHR43599">
    <property type="entry name" value="MULTIFUNCTIONAL PROTEIN ADE2"/>
    <property type="match status" value="1"/>
</dbReference>
<evidence type="ECO:0000256" key="2">
    <source>
        <dbReference type="ARBA" id="ARBA00010190"/>
    </source>
</evidence>
<organism evidence="13 14">
    <name type="scientific">Enterococcus faecalis TX4248</name>
    <dbReference type="NCBI Taxonomy" id="749495"/>
    <lineage>
        <taxon>Bacteria</taxon>
        <taxon>Bacillati</taxon>
        <taxon>Bacillota</taxon>
        <taxon>Bacilli</taxon>
        <taxon>Lactobacillales</taxon>
        <taxon>Enterococcaceae</taxon>
        <taxon>Enterococcus</taxon>
    </lineage>
</organism>
<dbReference type="AlphaFoldDB" id="A0A125W5S8"/>
<evidence type="ECO:0000256" key="3">
    <source>
        <dbReference type="ARBA" id="ARBA00012217"/>
    </source>
</evidence>
<dbReference type="CDD" id="cd01415">
    <property type="entry name" value="SAICAR_synt_PurC"/>
    <property type="match status" value="1"/>
</dbReference>
<keyword evidence="8 11" id="KW-0067">ATP-binding</keyword>
<dbReference type="PANTHER" id="PTHR43599:SF3">
    <property type="entry name" value="SI:DKEY-6E2.2"/>
    <property type="match status" value="1"/>
</dbReference>
<evidence type="ECO:0000313" key="14">
    <source>
        <dbReference type="Proteomes" id="UP000004846"/>
    </source>
</evidence>
<dbReference type="InterPro" id="IPR028923">
    <property type="entry name" value="SAICAR_synt/ADE2_N"/>
</dbReference>
<dbReference type="Proteomes" id="UP000004846">
    <property type="component" value="Unassembled WGS sequence"/>
</dbReference>
<dbReference type="SUPFAM" id="SSF56104">
    <property type="entry name" value="SAICAR synthase-like"/>
    <property type="match status" value="1"/>
</dbReference>
<evidence type="ECO:0000256" key="1">
    <source>
        <dbReference type="ARBA" id="ARBA00004672"/>
    </source>
</evidence>
<evidence type="ECO:0000256" key="6">
    <source>
        <dbReference type="ARBA" id="ARBA00022741"/>
    </source>
</evidence>
<comment type="catalytic activity">
    <reaction evidence="10 11">
        <text>5-amino-1-(5-phospho-D-ribosyl)imidazole-4-carboxylate + L-aspartate + ATP = (2S)-2-[5-amino-1-(5-phospho-beta-D-ribosyl)imidazole-4-carboxamido]succinate + ADP + phosphate + 2 H(+)</text>
        <dbReference type="Rhea" id="RHEA:22628"/>
        <dbReference type="ChEBI" id="CHEBI:15378"/>
        <dbReference type="ChEBI" id="CHEBI:29991"/>
        <dbReference type="ChEBI" id="CHEBI:30616"/>
        <dbReference type="ChEBI" id="CHEBI:43474"/>
        <dbReference type="ChEBI" id="CHEBI:58443"/>
        <dbReference type="ChEBI" id="CHEBI:77657"/>
        <dbReference type="ChEBI" id="CHEBI:456216"/>
        <dbReference type="EC" id="6.3.2.6"/>
    </reaction>
</comment>
<dbReference type="PROSITE" id="PS01058">
    <property type="entry name" value="SAICAR_SYNTHETASE_2"/>
    <property type="match status" value="1"/>
</dbReference>
<dbReference type="EMBL" id="AEBR01000055">
    <property type="protein sequence ID" value="EFM82653.1"/>
    <property type="molecule type" value="Genomic_DNA"/>
</dbReference>
<evidence type="ECO:0000256" key="11">
    <source>
        <dbReference type="HAMAP-Rule" id="MF_00137"/>
    </source>
</evidence>
<evidence type="ECO:0000313" key="13">
    <source>
        <dbReference type="EMBL" id="EFM82653.1"/>
    </source>
</evidence>
<keyword evidence="6 11" id="KW-0547">Nucleotide-binding</keyword>
<dbReference type="FunFam" id="3.30.470.20:FF:000006">
    <property type="entry name" value="Phosphoribosylaminoimidazole-succinocarboxamide synthase"/>
    <property type="match status" value="1"/>
</dbReference>